<name>A0ABP9NWP4_9BACT</name>
<evidence type="ECO:0000256" key="1">
    <source>
        <dbReference type="SAM" id="Phobius"/>
    </source>
</evidence>
<comment type="caution">
    <text evidence="2">The sequence shown here is derived from an EMBL/GenBank/DDBJ whole genome shotgun (WGS) entry which is preliminary data.</text>
</comment>
<feature type="transmembrane region" description="Helical" evidence="1">
    <location>
        <begin position="12"/>
        <end position="33"/>
    </location>
</feature>
<sequence>MNFEAFQDHLNQLVGMVAWGVVAGAGTGSMVSLQFGEKHLRAKPVKNLDPIIREYEGKWSLFIRDAAWRLDSEKKVLCSSRSNNQAGAEMLQGLHQITNALVSDVKLSKPGGDLLLTFSNGLELTVFCDCMNEDEGDNYWVFAPSFIFTVKPKGELAVENSR</sequence>
<keyword evidence="1" id="KW-0472">Membrane</keyword>
<gene>
    <name evidence="2" type="ORF">GCM10023213_09610</name>
</gene>
<keyword evidence="3" id="KW-1185">Reference proteome</keyword>
<evidence type="ECO:0000313" key="3">
    <source>
        <dbReference type="Proteomes" id="UP001499852"/>
    </source>
</evidence>
<proteinExistence type="predicted"/>
<evidence type="ECO:0000313" key="2">
    <source>
        <dbReference type="EMBL" id="GAA5135752.1"/>
    </source>
</evidence>
<accession>A0ABP9NWP4</accession>
<keyword evidence="1" id="KW-1133">Transmembrane helix</keyword>
<protein>
    <submittedName>
        <fullName evidence="2">Uncharacterized protein</fullName>
    </submittedName>
</protein>
<keyword evidence="1" id="KW-0812">Transmembrane</keyword>
<reference evidence="3" key="1">
    <citation type="journal article" date="2019" name="Int. J. Syst. Evol. Microbiol.">
        <title>The Global Catalogue of Microorganisms (GCM) 10K type strain sequencing project: providing services to taxonomists for standard genome sequencing and annotation.</title>
        <authorList>
            <consortium name="The Broad Institute Genomics Platform"/>
            <consortium name="The Broad Institute Genome Sequencing Center for Infectious Disease"/>
            <person name="Wu L."/>
            <person name="Ma J."/>
        </authorList>
    </citation>
    <scope>NUCLEOTIDE SEQUENCE [LARGE SCALE GENOMIC DNA]</scope>
    <source>
        <strain evidence="3">JCM 18053</strain>
    </source>
</reference>
<dbReference type="RefSeq" id="WP_345735232.1">
    <property type="nucleotide sequence ID" value="NZ_BAABIA010000002.1"/>
</dbReference>
<organism evidence="2 3">
    <name type="scientific">Prosthecobacter algae</name>
    <dbReference type="NCBI Taxonomy" id="1144682"/>
    <lineage>
        <taxon>Bacteria</taxon>
        <taxon>Pseudomonadati</taxon>
        <taxon>Verrucomicrobiota</taxon>
        <taxon>Verrucomicrobiia</taxon>
        <taxon>Verrucomicrobiales</taxon>
        <taxon>Verrucomicrobiaceae</taxon>
        <taxon>Prosthecobacter</taxon>
    </lineage>
</organism>
<dbReference type="Proteomes" id="UP001499852">
    <property type="component" value="Unassembled WGS sequence"/>
</dbReference>
<dbReference type="EMBL" id="BAABIA010000002">
    <property type="protein sequence ID" value="GAA5135752.1"/>
    <property type="molecule type" value="Genomic_DNA"/>
</dbReference>